<accession>A0A0R2D0N5</accession>
<sequence length="99" mass="11606">MKNYVLAPKPVSTSITRDKFIEDLEDQISPFWDGYTVLFFMQKEGFLIKDNSSYWFYCPTQKAQELGLLEIDDSQGLMFTPKGQKYFMDYFVSKSSPIM</sequence>
<comment type="caution">
    <text evidence="1">The sequence shown here is derived from an EMBL/GenBank/DDBJ whole genome shotgun (WGS) entry which is preliminary data.</text>
</comment>
<protein>
    <recommendedName>
        <fullName evidence="3">Antirepressor protein C-terminal domain-containing protein</fullName>
    </recommendedName>
</protein>
<reference evidence="1 2" key="1">
    <citation type="journal article" date="2015" name="Genome Announc.">
        <title>Expanding the biotechnology potential of lactobacilli through comparative genomics of 213 strains and associated genera.</title>
        <authorList>
            <person name="Sun Z."/>
            <person name="Harris H.M."/>
            <person name="McCann A."/>
            <person name="Guo C."/>
            <person name="Argimon S."/>
            <person name="Zhang W."/>
            <person name="Yang X."/>
            <person name="Jeffery I.B."/>
            <person name="Cooney J.C."/>
            <person name="Kagawa T.F."/>
            <person name="Liu W."/>
            <person name="Song Y."/>
            <person name="Salvetti E."/>
            <person name="Wrobel A."/>
            <person name="Rasinkangas P."/>
            <person name="Parkhill J."/>
            <person name="Rea M.C."/>
            <person name="O'Sullivan O."/>
            <person name="Ritari J."/>
            <person name="Douillard F.P."/>
            <person name="Paul Ross R."/>
            <person name="Yang R."/>
            <person name="Briner A.E."/>
            <person name="Felis G.E."/>
            <person name="de Vos W.M."/>
            <person name="Barrangou R."/>
            <person name="Klaenhammer T.R."/>
            <person name="Caufield P.W."/>
            <person name="Cui Y."/>
            <person name="Zhang H."/>
            <person name="O'Toole P.W."/>
        </authorList>
    </citation>
    <scope>NUCLEOTIDE SEQUENCE [LARGE SCALE GENOMIC DNA]</scope>
    <source>
        <strain evidence="1 2">DSM 24302</strain>
    </source>
</reference>
<dbReference type="Proteomes" id="UP000051256">
    <property type="component" value="Unassembled WGS sequence"/>
</dbReference>
<gene>
    <name evidence="1" type="ORF">FC56_GL000244</name>
</gene>
<dbReference type="RefSeq" id="WP_056978139.1">
    <property type="nucleotide sequence ID" value="NZ_AYZR01000008.1"/>
</dbReference>
<dbReference type="PATRIC" id="fig|1423802.4.peg.247"/>
<dbReference type="AlphaFoldDB" id="A0A0R2D0N5"/>
<dbReference type="STRING" id="1423802.FC56_GL000244"/>
<keyword evidence="2" id="KW-1185">Reference proteome</keyword>
<proteinExistence type="predicted"/>
<organism evidence="1 2">
    <name type="scientific">Lentilactobacillus senioris DSM 24302 = JCM 17472</name>
    <dbReference type="NCBI Taxonomy" id="1423802"/>
    <lineage>
        <taxon>Bacteria</taxon>
        <taxon>Bacillati</taxon>
        <taxon>Bacillota</taxon>
        <taxon>Bacilli</taxon>
        <taxon>Lactobacillales</taxon>
        <taxon>Lactobacillaceae</taxon>
        <taxon>Lentilactobacillus</taxon>
    </lineage>
</organism>
<evidence type="ECO:0000313" key="2">
    <source>
        <dbReference type="Proteomes" id="UP000051256"/>
    </source>
</evidence>
<name>A0A0R2D0N5_9LACO</name>
<evidence type="ECO:0008006" key="3">
    <source>
        <dbReference type="Google" id="ProtNLM"/>
    </source>
</evidence>
<evidence type="ECO:0000313" key="1">
    <source>
        <dbReference type="EMBL" id="KRM93532.1"/>
    </source>
</evidence>
<dbReference type="EMBL" id="AYZR01000008">
    <property type="protein sequence ID" value="KRM93532.1"/>
    <property type="molecule type" value="Genomic_DNA"/>
</dbReference>